<name>A0A0A3XLJ1_BRAJP</name>
<dbReference type="FunFam" id="3.40.640.10:FF:000231">
    <property type="entry name" value="Aminotransferase"/>
    <property type="match status" value="1"/>
</dbReference>
<dbReference type="STRING" id="375.BKD09_RS40680"/>
<reference evidence="2 6" key="2">
    <citation type="submission" date="2016-11" db="EMBL/GenBank/DDBJ databases">
        <title>Complete Genome Sequence of Bradyrhizobium sp. strain J5, an isolated from soybean nodule in Hokkaido.</title>
        <authorList>
            <person name="Kanehara K."/>
        </authorList>
    </citation>
    <scope>NUCLEOTIDE SEQUENCE [LARGE SCALE GENOMIC DNA]</scope>
    <source>
        <strain evidence="2 6">J5</strain>
    </source>
</reference>
<dbReference type="GeneID" id="46489190"/>
<dbReference type="GO" id="GO:0030170">
    <property type="term" value="F:pyridoxal phosphate binding"/>
    <property type="evidence" value="ECO:0007669"/>
    <property type="project" value="InterPro"/>
</dbReference>
<dbReference type="GO" id="GO:0047536">
    <property type="term" value="F:2-aminoadipate transaminase activity"/>
    <property type="evidence" value="ECO:0007669"/>
    <property type="project" value="TreeGrafter"/>
</dbReference>
<dbReference type="KEGG" id="bjp:RN69_37460"/>
<reference evidence="4 7" key="3">
    <citation type="submission" date="2024-06" db="EMBL/GenBank/DDBJ databases">
        <title>Genomic Encyclopedia of Type Strains, Phase V (KMG-V): Genome sequencing to study the core and pangenomes of soil and plant-associated prokaryotes.</title>
        <authorList>
            <person name="Whitman W."/>
        </authorList>
    </citation>
    <scope>NUCLEOTIDE SEQUENCE [LARGE SCALE GENOMIC DNA]</scope>
    <source>
        <strain evidence="4 7">USDA 160</strain>
    </source>
</reference>
<dbReference type="InterPro" id="IPR015422">
    <property type="entry name" value="PyrdxlP-dep_Trfase_small"/>
</dbReference>
<evidence type="ECO:0000313" key="5">
    <source>
        <dbReference type="Proteomes" id="UP000030377"/>
    </source>
</evidence>
<keyword evidence="7" id="KW-1185">Reference proteome</keyword>
<protein>
    <submittedName>
        <fullName evidence="4">2-aminoadipate transaminase</fullName>
        <ecNumber evidence="4">2.6.1.-</ecNumber>
    </submittedName>
    <submittedName>
        <fullName evidence="3">Aminotransferase</fullName>
    </submittedName>
</protein>
<dbReference type="AlphaFoldDB" id="A0A0A3XLJ1"/>
<evidence type="ECO:0000313" key="3">
    <source>
        <dbReference type="EMBL" id="KGT74119.1"/>
    </source>
</evidence>
<dbReference type="Proteomes" id="UP001549291">
    <property type="component" value="Unassembled WGS sequence"/>
</dbReference>
<dbReference type="RefSeq" id="WP_011084930.1">
    <property type="nucleotide sequence ID" value="NZ_BJNK01000048.1"/>
</dbReference>
<dbReference type="PANTHER" id="PTHR42858:SF1">
    <property type="entry name" value="LD15494P"/>
    <property type="match status" value="1"/>
</dbReference>
<dbReference type="InterPro" id="IPR004839">
    <property type="entry name" value="Aminotransferase_I/II_large"/>
</dbReference>
<dbReference type="Gene3D" id="3.90.1150.10">
    <property type="entry name" value="Aspartate Aminotransferase, domain 1"/>
    <property type="match status" value="1"/>
</dbReference>
<proteinExistence type="predicted"/>
<dbReference type="Pfam" id="PF00155">
    <property type="entry name" value="Aminotran_1_2"/>
    <property type="match status" value="1"/>
</dbReference>
<keyword evidence="3" id="KW-0032">Aminotransferase</keyword>
<dbReference type="EMBL" id="JBEPTQ010000002">
    <property type="protein sequence ID" value="MET4724619.1"/>
    <property type="molecule type" value="Genomic_DNA"/>
</dbReference>
<keyword evidence="3" id="KW-0808">Transferase</keyword>
<dbReference type="EMBL" id="CP017637">
    <property type="protein sequence ID" value="APG14687.1"/>
    <property type="molecule type" value="Genomic_DNA"/>
</dbReference>
<dbReference type="EMBL" id="JRPN01000036">
    <property type="protein sequence ID" value="KGT74119.1"/>
    <property type="molecule type" value="Genomic_DNA"/>
</dbReference>
<dbReference type="Gene3D" id="3.40.640.10">
    <property type="entry name" value="Type I PLP-dependent aspartate aminotransferase-like (Major domain)"/>
    <property type="match status" value="1"/>
</dbReference>
<evidence type="ECO:0000313" key="7">
    <source>
        <dbReference type="Proteomes" id="UP001549291"/>
    </source>
</evidence>
<dbReference type="Proteomes" id="UP000181962">
    <property type="component" value="Chromosome"/>
</dbReference>
<dbReference type="SUPFAM" id="SSF53383">
    <property type="entry name" value="PLP-dependent transferases"/>
    <property type="match status" value="1"/>
</dbReference>
<dbReference type="EC" id="2.6.1.-" evidence="4"/>
<evidence type="ECO:0000313" key="2">
    <source>
        <dbReference type="EMBL" id="APG14687.1"/>
    </source>
</evidence>
<dbReference type="InterPro" id="IPR015421">
    <property type="entry name" value="PyrdxlP-dep_Trfase_major"/>
</dbReference>
<organism evidence="3 5">
    <name type="scientific">Bradyrhizobium japonicum</name>
    <dbReference type="NCBI Taxonomy" id="375"/>
    <lineage>
        <taxon>Bacteria</taxon>
        <taxon>Pseudomonadati</taxon>
        <taxon>Pseudomonadota</taxon>
        <taxon>Alphaproteobacteria</taxon>
        <taxon>Hyphomicrobiales</taxon>
        <taxon>Nitrobacteraceae</taxon>
        <taxon>Bradyrhizobium</taxon>
    </lineage>
</organism>
<dbReference type="PATRIC" id="fig|375.37.peg.7423"/>
<evidence type="ECO:0000313" key="4">
    <source>
        <dbReference type="EMBL" id="MET4724619.1"/>
    </source>
</evidence>
<feature type="domain" description="Aminotransferase class I/classII large" evidence="1">
    <location>
        <begin position="60"/>
        <end position="370"/>
    </location>
</feature>
<dbReference type="OrthoDB" id="9804020at2"/>
<dbReference type="Proteomes" id="UP000030377">
    <property type="component" value="Unassembled WGS sequence"/>
</dbReference>
<gene>
    <name evidence="4" type="ORF">ABIF63_008725</name>
    <name evidence="2" type="ORF">BKD09_40680</name>
    <name evidence="3" type="ORF">MA20_40730</name>
</gene>
<sequence>MNSRISKRSAIAQGFAPFNSSSAKHGINFGYALADPVMFAELPWPVAFDGGTGVALADLPQYTDAAGLPELRTKLALRYGVRHDQVMLTGGASQALQLLADGWIDPGDVVLMEDPSYLGALRTFSIAGATVVQLGLAAEGVDLNEVEAILQTNARVKLFYTMPAFHNPTGRQMSRDYVAKLAALLARSGALLVQDLVYAELPYNGPAHWVAPGNNVINVHSISKVAGPGLRLGWVLAESDIINRLAHLKRDGGVSPVLSNIVLGLLQSSALDSHITRLREHYRAKRDSVHSLLQRSRICDLGYSVPSGGFSFWVRLTPGTDPERFIEAASRLHGVHLVNGRNYGPGSGRHMRLCFSYLPISLIEQGLERLSHLHANL</sequence>
<dbReference type="CDD" id="cd00609">
    <property type="entry name" value="AAT_like"/>
    <property type="match status" value="1"/>
</dbReference>
<dbReference type="InterPro" id="IPR015424">
    <property type="entry name" value="PyrdxlP-dep_Trfase"/>
</dbReference>
<evidence type="ECO:0000259" key="1">
    <source>
        <dbReference type="Pfam" id="PF00155"/>
    </source>
</evidence>
<dbReference type="PANTHER" id="PTHR42858">
    <property type="entry name" value="AMINOTRANSFERASE"/>
    <property type="match status" value="1"/>
</dbReference>
<evidence type="ECO:0000313" key="6">
    <source>
        <dbReference type="Proteomes" id="UP000181962"/>
    </source>
</evidence>
<accession>A0A0A3XLJ1</accession>
<reference evidence="3 5" key="1">
    <citation type="submission" date="2014-09" db="EMBL/GenBank/DDBJ databases">
        <title>Draft genome of Bradyrhizobium japonicum Is-34.</title>
        <authorList>
            <person name="Tsurumaru H."/>
            <person name="Yamakawa T."/>
            <person name="Hashimoto S."/>
            <person name="Okizaki K."/>
            <person name="Kanesaki Y."/>
            <person name="Yoshikawa H."/>
            <person name="Yajima S."/>
        </authorList>
    </citation>
    <scope>NUCLEOTIDE SEQUENCE [LARGE SCALE GENOMIC DNA]</scope>
    <source>
        <strain evidence="3 5">Is-34</strain>
    </source>
</reference>